<dbReference type="GO" id="GO:0030328">
    <property type="term" value="P:prenylcysteine catabolic process"/>
    <property type="evidence" value="ECO:0007669"/>
    <property type="project" value="InterPro"/>
</dbReference>
<accession>A0A5M9MU70</accession>
<reference evidence="10 11" key="1">
    <citation type="submission" date="2019-08" db="EMBL/GenBank/DDBJ databases">
        <title>The genome sequence of a newly discovered highly antifungal drug resistant Aspergillus species, Aspergillus tanneri NIH 1004.</title>
        <authorList>
            <person name="Mounaud S."/>
            <person name="Singh I."/>
            <person name="Joardar V."/>
            <person name="Pakala S."/>
            <person name="Pakala S."/>
            <person name="Venepally P."/>
            <person name="Chung J.K."/>
            <person name="Losada L."/>
            <person name="Nierman W.C."/>
        </authorList>
    </citation>
    <scope>NUCLEOTIDE SEQUENCE [LARGE SCALE GENOMIC DNA]</scope>
    <source>
        <strain evidence="10 11">NIH1004</strain>
    </source>
</reference>
<dbReference type="AlphaFoldDB" id="A0A5M9MU70"/>
<sequence>MELFNRCPRTWMLYYVLTLCCIPFVSSGNQEPLVPHSQPHKRVAIIGAGAAGSNAAYSLRKYVDSSSIPADITVFERASYVGGRSTTVNVFDNPAYPVELGASIFVKVNYNLVNASRDLGLLVTSATQNRPKESSDVIGVWDGKEFVYRMQDTYDWWNIMKLIWRYGWSPVRAQNLMKATVNRFLQLYEPPIFPFQSLSEAAMASGLLNTTATRGSRLLADNSISPDFSREVIQAATRVNYGQNLGLIHGLEAMVCMATDGAVSIKGGNWQLFDAMLKASRANVRVNHTVTSIDQNEDHTLTVKFATSSSTQKSLVFDEVVIAGPMQFSNISINPPLKRTPDEIPYVNLHVTLFASPHRLSPKYFNLQGPDAQTPETILTTLPRNLDLGSNRTGVGPANFWSISTLQTVDSRSPNGETHYVYKIFSPGRPTAQFMQDLLGLQRTNSTSNGETTPSIRDLPKDDISWIHEKVWHPYPYLYPRVTFEESLLSPNIWYTGGMESFISTMETNAHMGKNVAALMFQSWLDQWRQDAHDELVSDGDIQTEL</sequence>
<dbReference type="RefSeq" id="XP_033425408.1">
    <property type="nucleotide sequence ID" value="XM_033572093.1"/>
</dbReference>
<organism evidence="10 11">
    <name type="scientific">Aspergillus tanneri</name>
    <dbReference type="NCBI Taxonomy" id="1220188"/>
    <lineage>
        <taxon>Eukaryota</taxon>
        <taxon>Fungi</taxon>
        <taxon>Dikarya</taxon>
        <taxon>Ascomycota</taxon>
        <taxon>Pezizomycotina</taxon>
        <taxon>Eurotiomycetes</taxon>
        <taxon>Eurotiomycetidae</taxon>
        <taxon>Eurotiales</taxon>
        <taxon>Aspergillaceae</taxon>
        <taxon>Aspergillus</taxon>
        <taxon>Aspergillus subgen. Circumdati</taxon>
    </lineage>
</organism>
<evidence type="ECO:0000256" key="6">
    <source>
        <dbReference type="ARBA" id="ARBA00023002"/>
    </source>
</evidence>
<evidence type="ECO:0000256" key="3">
    <source>
        <dbReference type="ARBA" id="ARBA00022630"/>
    </source>
</evidence>
<name>A0A5M9MU70_9EURO</name>
<dbReference type="InterPro" id="IPR017046">
    <property type="entry name" value="Prenylcysteine_Oxase1"/>
</dbReference>
<dbReference type="OrthoDB" id="437369at2759"/>
<dbReference type="EMBL" id="QUQM01000007">
    <property type="protein sequence ID" value="KAA8646047.1"/>
    <property type="molecule type" value="Genomic_DNA"/>
</dbReference>
<dbReference type="Gene3D" id="3.50.50.60">
    <property type="entry name" value="FAD/NAD(P)-binding domain"/>
    <property type="match status" value="1"/>
</dbReference>
<feature type="signal peptide" evidence="8">
    <location>
        <begin position="1"/>
        <end position="27"/>
    </location>
</feature>
<feature type="domain" description="Prenylcysteine lyase" evidence="9">
    <location>
        <begin position="151"/>
        <end position="528"/>
    </location>
</feature>
<keyword evidence="4 8" id="KW-0732">Signal</keyword>
<evidence type="ECO:0000313" key="11">
    <source>
        <dbReference type="Proteomes" id="UP000324241"/>
    </source>
</evidence>
<comment type="similarity">
    <text evidence="2">Belongs to the prenylcysteine oxidase family.</text>
</comment>
<dbReference type="PIRSF" id="PIRSF036292">
    <property type="entry name" value="Prenylcysteine_oxidase"/>
    <property type="match status" value="1"/>
</dbReference>
<evidence type="ECO:0000256" key="7">
    <source>
        <dbReference type="ARBA" id="ARBA00023180"/>
    </source>
</evidence>
<gene>
    <name evidence="10" type="ORF">ATNIH1004_007470</name>
</gene>
<dbReference type="InterPro" id="IPR010795">
    <property type="entry name" value="Prenylcys_lyase"/>
</dbReference>
<evidence type="ECO:0000256" key="4">
    <source>
        <dbReference type="ARBA" id="ARBA00022729"/>
    </source>
</evidence>
<dbReference type="InterPro" id="IPR036188">
    <property type="entry name" value="FAD/NAD-bd_sf"/>
</dbReference>
<dbReference type="Proteomes" id="UP000324241">
    <property type="component" value="Unassembled WGS sequence"/>
</dbReference>
<dbReference type="Pfam" id="PF13450">
    <property type="entry name" value="NAD_binding_8"/>
    <property type="match status" value="1"/>
</dbReference>
<evidence type="ECO:0000256" key="1">
    <source>
        <dbReference type="ARBA" id="ARBA00001974"/>
    </source>
</evidence>
<keyword evidence="5" id="KW-0274">FAD</keyword>
<feature type="chain" id="PRO_5024412947" description="Prenylcysteine lyase domain-containing protein" evidence="8">
    <location>
        <begin position="28"/>
        <end position="546"/>
    </location>
</feature>
<keyword evidence="3" id="KW-0285">Flavoprotein</keyword>
<comment type="caution">
    <text evidence="10">The sequence shown here is derived from an EMBL/GenBank/DDBJ whole genome shotgun (WGS) entry which is preliminary data.</text>
</comment>
<proteinExistence type="inferred from homology"/>
<protein>
    <recommendedName>
        <fullName evidence="9">Prenylcysteine lyase domain-containing protein</fullName>
    </recommendedName>
</protein>
<dbReference type="GO" id="GO:0030327">
    <property type="term" value="P:prenylated protein catabolic process"/>
    <property type="evidence" value="ECO:0007669"/>
    <property type="project" value="TreeGrafter"/>
</dbReference>
<dbReference type="SUPFAM" id="SSF51905">
    <property type="entry name" value="FAD/NAD(P)-binding domain"/>
    <property type="match status" value="1"/>
</dbReference>
<dbReference type="PANTHER" id="PTHR15944:SF0">
    <property type="entry name" value="PRENYLCYSTEINE LYASE DOMAIN-CONTAINING PROTEIN"/>
    <property type="match status" value="1"/>
</dbReference>
<evidence type="ECO:0000256" key="8">
    <source>
        <dbReference type="SAM" id="SignalP"/>
    </source>
</evidence>
<evidence type="ECO:0000259" key="9">
    <source>
        <dbReference type="Pfam" id="PF07156"/>
    </source>
</evidence>
<evidence type="ECO:0000256" key="2">
    <source>
        <dbReference type="ARBA" id="ARBA00009967"/>
    </source>
</evidence>
<keyword evidence="6" id="KW-0560">Oxidoreductase</keyword>
<dbReference type="GeneID" id="54330172"/>
<dbReference type="GO" id="GO:0001735">
    <property type="term" value="F:prenylcysteine oxidase activity"/>
    <property type="evidence" value="ECO:0007669"/>
    <property type="project" value="InterPro"/>
</dbReference>
<evidence type="ECO:0000256" key="5">
    <source>
        <dbReference type="ARBA" id="ARBA00022827"/>
    </source>
</evidence>
<dbReference type="VEuPathDB" id="FungiDB:EYZ11_001920"/>
<dbReference type="PANTHER" id="PTHR15944">
    <property type="entry name" value="FARNESYLCYSTEINE LYASE"/>
    <property type="match status" value="1"/>
</dbReference>
<keyword evidence="7" id="KW-0325">Glycoprotein</keyword>
<evidence type="ECO:0000313" key="10">
    <source>
        <dbReference type="EMBL" id="KAA8646047.1"/>
    </source>
</evidence>
<dbReference type="Pfam" id="PF07156">
    <property type="entry name" value="Prenylcys_lyase"/>
    <property type="match status" value="1"/>
</dbReference>
<comment type="cofactor">
    <cofactor evidence="1">
        <name>FAD</name>
        <dbReference type="ChEBI" id="CHEBI:57692"/>
    </cofactor>
</comment>